<sequence>MGVSKVHRAYPRKPTALPCVDFIGFLVFLLKVNCLRIV</sequence>
<evidence type="ECO:0000313" key="2">
    <source>
        <dbReference type="EMBL" id="DAG03665.1"/>
    </source>
</evidence>
<keyword evidence="1" id="KW-0472">Membrane</keyword>
<dbReference type="EMBL" id="BK016233">
    <property type="protein sequence ID" value="DAG03665.1"/>
    <property type="molecule type" value="Genomic_DNA"/>
</dbReference>
<organism evidence="2">
    <name type="scientific">Siphoviridae sp. ct6HQ3</name>
    <dbReference type="NCBI Taxonomy" id="2825341"/>
    <lineage>
        <taxon>Viruses</taxon>
        <taxon>Duplodnaviria</taxon>
        <taxon>Heunggongvirae</taxon>
        <taxon>Uroviricota</taxon>
        <taxon>Caudoviricetes</taxon>
    </lineage>
</organism>
<feature type="transmembrane region" description="Helical" evidence="1">
    <location>
        <begin position="15"/>
        <end position="34"/>
    </location>
</feature>
<accession>A0A8S5VA83</accession>
<reference evidence="2" key="1">
    <citation type="journal article" date="2021" name="Proc. Natl. Acad. Sci. U.S.A.">
        <title>A Catalog of Tens of Thousands of Viruses from Human Metagenomes Reveals Hidden Associations with Chronic Diseases.</title>
        <authorList>
            <person name="Tisza M.J."/>
            <person name="Buck C.B."/>
        </authorList>
    </citation>
    <scope>NUCLEOTIDE SEQUENCE</scope>
    <source>
        <strain evidence="2">Ct6HQ3</strain>
    </source>
</reference>
<proteinExistence type="predicted"/>
<protein>
    <submittedName>
        <fullName evidence="2">Uncharacterized protein</fullName>
    </submittedName>
</protein>
<keyword evidence="1" id="KW-1133">Transmembrane helix</keyword>
<keyword evidence="1" id="KW-0812">Transmembrane</keyword>
<evidence type="ECO:0000256" key="1">
    <source>
        <dbReference type="SAM" id="Phobius"/>
    </source>
</evidence>
<name>A0A8S5VA83_9CAUD</name>